<evidence type="ECO:0000313" key="2">
    <source>
        <dbReference type="Proteomes" id="UP000585665"/>
    </source>
</evidence>
<reference evidence="1 2" key="1">
    <citation type="submission" date="2020-06" db="EMBL/GenBank/DDBJ databases">
        <title>Description of novel acetic acid bacteria.</title>
        <authorList>
            <person name="Sombolestani A."/>
        </authorList>
    </citation>
    <scope>NUCLEOTIDE SEQUENCE [LARGE SCALE GENOMIC DNA]</scope>
    <source>
        <strain evidence="1 2">LMG 27010</strain>
    </source>
</reference>
<sequence>MISNAGRNSAWDTINAGPAKISVMGANFDPHAVPVPSTIAPDFKTIAEDILAHKDKMATRGDWNQRVVDYCDYASQAFSIVSFASFFGKTPADLQTAFGLVSSGLSVFTAFEEACVRINRYTRGNWSRATLHGDTKIYIANPYLRVSLEPASHEVPYNTIAYFKRRGRKQTARSLAALCSLFLRCKTVVDVSALTTALSSLVSSSVKFHKLKAIDATGPTEDHRKLHDALRTATTSKLKKIVNKTAAVFSAASPHGAGVVYHQGVNIGDIATKVGQGIQIAATGITQLDKLSTDWRKSFKEAFDPRTIALGTPKDVNTQIYIAAAYIHFRAVLEQSAVNVRPDVRTSHIPQQSEREARYLAQKSGIGNAFTRHLARTAYSQQHKQQVARAGKTYSTDETQRMNAGPATAIFKVVFSSTFGERGHQYDYLALINEPAGWLALADKLSI</sequence>
<accession>A0A850PIC4</accession>
<protein>
    <submittedName>
        <fullName evidence="1">Uncharacterized protein</fullName>
    </submittedName>
</protein>
<dbReference type="Proteomes" id="UP000585665">
    <property type="component" value="Unassembled WGS sequence"/>
</dbReference>
<dbReference type="RefSeq" id="WP_176613906.1">
    <property type="nucleotide sequence ID" value="NZ_JABXXR010000080.1"/>
</dbReference>
<dbReference type="AlphaFoldDB" id="A0A850PIC4"/>
<dbReference type="EMBL" id="JABXXR010000080">
    <property type="protein sequence ID" value="NVN40981.1"/>
    <property type="molecule type" value="Genomic_DNA"/>
</dbReference>
<organism evidence="1 2">
    <name type="scientific">Ameyamaea chiangmaiensis</name>
    <dbReference type="NCBI Taxonomy" id="442969"/>
    <lineage>
        <taxon>Bacteria</taxon>
        <taxon>Pseudomonadati</taxon>
        <taxon>Pseudomonadota</taxon>
        <taxon>Alphaproteobacteria</taxon>
        <taxon>Acetobacterales</taxon>
        <taxon>Acetobacteraceae</taxon>
        <taxon>Ameyamaea</taxon>
    </lineage>
</organism>
<gene>
    <name evidence="1" type="ORF">HUK82_10485</name>
</gene>
<evidence type="ECO:0000313" key="1">
    <source>
        <dbReference type="EMBL" id="NVN40981.1"/>
    </source>
</evidence>
<comment type="caution">
    <text evidence="1">The sequence shown here is derived from an EMBL/GenBank/DDBJ whole genome shotgun (WGS) entry which is preliminary data.</text>
</comment>
<name>A0A850PIC4_9PROT</name>
<keyword evidence="2" id="KW-1185">Reference proteome</keyword>
<proteinExistence type="predicted"/>